<evidence type="ECO:0000256" key="6">
    <source>
        <dbReference type="SAM" id="MobiDB-lite"/>
    </source>
</evidence>
<dbReference type="Proteomes" id="UP000269721">
    <property type="component" value="Unassembled WGS sequence"/>
</dbReference>
<dbReference type="SUPFAM" id="SSF54001">
    <property type="entry name" value="Cysteine proteinases"/>
    <property type="match status" value="1"/>
</dbReference>
<gene>
    <name evidence="8" type="ORF">BDK51DRAFT_32789</name>
</gene>
<evidence type="ECO:0000259" key="7">
    <source>
        <dbReference type="PROSITE" id="PS50600"/>
    </source>
</evidence>
<evidence type="ECO:0000313" key="9">
    <source>
        <dbReference type="Proteomes" id="UP000269721"/>
    </source>
</evidence>
<organism evidence="8 9">
    <name type="scientific">Blyttiomyces helicus</name>
    <dbReference type="NCBI Taxonomy" id="388810"/>
    <lineage>
        <taxon>Eukaryota</taxon>
        <taxon>Fungi</taxon>
        <taxon>Fungi incertae sedis</taxon>
        <taxon>Chytridiomycota</taxon>
        <taxon>Chytridiomycota incertae sedis</taxon>
        <taxon>Chytridiomycetes</taxon>
        <taxon>Chytridiomycetes incertae sedis</taxon>
        <taxon>Blyttiomyces</taxon>
    </lineage>
</organism>
<sequence length="585" mass="62821">SERKDPAEDSGYNRVKKWTSKIDIFSKNLHWYLALICNPGALMNDTPPQPQLEEGPEVECELEVESPATADDDTEMVDNAAEEPIAAEGAFDVSSASENEVSSKPTDEPPERSDPETIGPKTGERSDPETSGFSSPESDPMTGVEHDPVGGELALSPPSEVDVADGEDTVMRPASPTSGLEEIQLVSAAPSVDIPMSDTELGEPEVLNEFEAAAVDPTSFYAEGRSGVLVVDSQDSGDAPAVANSRAKGNTWKKKLKKPPALTKEEEEQKAREAEEKKRLKLEAALKRCNVFILDSLGMKHSQTIRKLKDEAAAKKNKSVDVGSINGFNADIPLQTNHCDCGVYLLNYVEVFLKSPDRMMNALVNRMNTEDQWFTVESIEKKRSAMTVLFTELEEKSKEARQVAGESAPTSAAASAVADDDEDDECVVVCESEPESPQPVFASKGKRAHLRKGAKRGIASTATTPESSAPASPSASASSVEEDQAPVPAEKFYPDDENVRAGTERIRFPSPASRTPKQSMVVEQPPTSDKEGPILISDETTDSSNGSDPSSKPLDQVQSNGTESTSPPLPASASAPKSSPFRPKT</sequence>
<keyword evidence="3" id="KW-0645">Protease</keyword>
<dbReference type="PANTHER" id="PTHR46896">
    <property type="entry name" value="SENTRIN-SPECIFIC PROTEASE"/>
    <property type="match status" value="1"/>
</dbReference>
<feature type="compositionally biased region" description="Low complexity" evidence="6">
    <location>
        <begin position="459"/>
        <end position="479"/>
    </location>
</feature>
<feature type="compositionally biased region" description="Polar residues" evidence="6">
    <location>
        <begin position="94"/>
        <end position="104"/>
    </location>
</feature>
<feature type="compositionally biased region" description="Low complexity" evidence="6">
    <location>
        <begin position="403"/>
        <end position="417"/>
    </location>
</feature>
<keyword evidence="2" id="KW-0597">Phosphoprotein</keyword>
<dbReference type="AlphaFoldDB" id="A0A4V1IPZ5"/>
<feature type="non-terminal residue" evidence="8">
    <location>
        <position position="1"/>
    </location>
</feature>
<evidence type="ECO:0000256" key="3">
    <source>
        <dbReference type="ARBA" id="ARBA00022670"/>
    </source>
</evidence>
<evidence type="ECO:0000256" key="4">
    <source>
        <dbReference type="ARBA" id="ARBA00022786"/>
    </source>
</evidence>
<dbReference type="GO" id="GO:0016926">
    <property type="term" value="P:protein desumoylation"/>
    <property type="evidence" value="ECO:0007669"/>
    <property type="project" value="TreeGrafter"/>
</dbReference>
<comment type="similarity">
    <text evidence="1">Belongs to the peptidase C48 family.</text>
</comment>
<dbReference type="PROSITE" id="PS50600">
    <property type="entry name" value="ULP_PROTEASE"/>
    <property type="match status" value="1"/>
</dbReference>
<dbReference type="InterPro" id="IPR051947">
    <property type="entry name" value="Sentrin-specific_protease"/>
</dbReference>
<dbReference type="Gene3D" id="1.10.418.20">
    <property type="match status" value="1"/>
</dbReference>
<dbReference type="GO" id="GO:0005634">
    <property type="term" value="C:nucleus"/>
    <property type="evidence" value="ECO:0007669"/>
    <property type="project" value="TreeGrafter"/>
</dbReference>
<evidence type="ECO:0000256" key="5">
    <source>
        <dbReference type="ARBA" id="ARBA00022801"/>
    </source>
</evidence>
<feature type="region of interest" description="Disordered" evidence="6">
    <location>
        <begin position="238"/>
        <end position="270"/>
    </location>
</feature>
<evidence type="ECO:0000313" key="8">
    <source>
        <dbReference type="EMBL" id="RKO84777.1"/>
    </source>
</evidence>
<dbReference type="Pfam" id="PF02902">
    <property type="entry name" value="Peptidase_C48"/>
    <property type="match status" value="1"/>
</dbReference>
<evidence type="ECO:0000256" key="2">
    <source>
        <dbReference type="ARBA" id="ARBA00022553"/>
    </source>
</evidence>
<name>A0A4V1IPZ5_9FUNG</name>
<feature type="region of interest" description="Disordered" evidence="6">
    <location>
        <begin position="400"/>
        <end position="585"/>
    </location>
</feature>
<dbReference type="Gene3D" id="3.30.310.130">
    <property type="entry name" value="Ubiquitin-related"/>
    <property type="match status" value="1"/>
</dbReference>
<keyword evidence="5" id="KW-0378">Hydrolase</keyword>
<dbReference type="GO" id="GO:0005737">
    <property type="term" value="C:cytoplasm"/>
    <property type="evidence" value="ECO:0007669"/>
    <property type="project" value="TreeGrafter"/>
</dbReference>
<evidence type="ECO:0000256" key="1">
    <source>
        <dbReference type="ARBA" id="ARBA00005234"/>
    </source>
</evidence>
<dbReference type="GO" id="GO:0006508">
    <property type="term" value="P:proteolysis"/>
    <property type="evidence" value="ECO:0007669"/>
    <property type="project" value="UniProtKB-KW"/>
</dbReference>
<dbReference type="PANTHER" id="PTHR46896:SF3">
    <property type="entry name" value="FI06413P-RELATED"/>
    <property type="match status" value="1"/>
</dbReference>
<feature type="region of interest" description="Disordered" evidence="6">
    <location>
        <begin position="45"/>
        <end position="183"/>
    </location>
</feature>
<protein>
    <recommendedName>
        <fullName evidence="7">Ubiquitin-like protease family profile domain-containing protein</fullName>
    </recommendedName>
</protein>
<keyword evidence="4" id="KW-0833">Ubl conjugation pathway</keyword>
<dbReference type="OrthoDB" id="442460at2759"/>
<proteinExistence type="inferred from homology"/>
<keyword evidence="9" id="KW-1185">Reference proteome</keyword>
<feature type="compositionally biased region" description="Basic residues" evidence="6">
    <location>
        <begin position="444"/>
        <end position="455"/>
    </location>
</feature>
<dbReference type="GO" id="GO:0070139">
    <property type="term" value="F:SUMO-specific endopeptidase activity"/>
    <property type="evidence" value="ECO:0007669"/>
    <property type="project" value="TreeGrafter"/>
</dbReference>
<feature type="compositionally biased region" description="Basic and acidic residues" evidence="6">
    <location>
        <begin position="492"/>
        <end position="507"/>
    </location>
</feature>
<reference evidence="9" key="1">
    <citation type="journal article" date="2018" name="Nat. Microbiol.">
        <title>Leveraging single-cell genomics to expand the fungal tree of life.</title>
        <authorList>
            <person name="Ahrendt S.R."/>
            <person name="Quandt C.A."/>
            <person name="Ciobanu D."/>
            <person name="Clum A."/>
            <person name="Salamov A."/>
            <person name="Andreopoulos B."/>
            <person name="Cheng J.F."/>
            <person name="Woyke T."/>
            <person name="Pelin A."/>
            <person name="Henrissat B."/>
            <person name="Reynolds N.K."/>
            <person name="Benny G.L."/>
            <person name="Smith M.E."/>
            <person name="James T.Y."/>
            <person name="Grigoriev I.V."/>
        </authorList>
    </citation>
    <scope>NUCLEOTIDE SEQUENCE [LARGE SCALE GENOMIC DNA]</scope>
</reference>
<dbReference type="EMBL" id="KZ999744">
    <property type="protein sequence ID" value="RKO84777.1"/>
    <property type="molecule type" value="Genomic_DNA"/>
</dbReference>
<feature type="domain" description="Ubiquitin-like protease family profile" evidence="7">
    <location>
        <begin position="1"/>
        <end position="352"/>
    </location>
</feature>
<accession>A0A4V1IPZ5</accession>
<dbReference type="InterPro" id="IPR003653">
    <property type="entry name" value="Peptidase_C48_C"/>
</dbReference>
<feature type="compositionally biased region" description="Acidic residues" evidence="6">
    <location>
        <begin position="54"/>
        <end position="76"/>
    </location>
</feature>
<feature type="compositionally biased region" description="Low complexity" evidence="6">
    <location>
        <begin position="571"/>
        <end position="585"/>
    </location>
</feature>
<dbReference type="InterPro" id="IPR038765">
    <property type="entry name" value="Papain-like_cys_pep_sf"/>
</dbReference>
<feature type="compositionally biased region" description="Basic and acidic residues" evidence="6">
    <location>
        <begin position="105"/>
        <end position="115"/>
    </location>
</feature>